<evidence type="ECO:0000313" key="1">
    <source>
        <dbReference type="EMBL" id="PHV71349.1"/>
    </source>
</evidence>
<sequence>MASEIKPIYGTERTKLSEVLPLDTPFSIFVFPTTYCNFKCVYCAHSMGHNKMKEAYDFIPETMSMEVYEKFIFQMKQFPKKLKMLSLTGQGEPLINKNLPLMVRMAKEANIAERVEIISNGALLTPELSNALIEAGLDTLRISLQGITSDKYQEICGVGIDFDKYMENIRYFYKAKKQTKLYVKIMDVALAKEEEQEFYKLFEECSDRMYIEKMLPAYDGVSLTKNMQVDYDRYGRKHEKRKVCPLPFFMLGIFPNGDVEPCDTIYKPIVLGNINDGLLLDMWNGPLLKKFWREQLKGNRYENKRCAVCCAPDDVSHPEDVLDNEVEVLLTRIDSKTQKSCGGRK</sequence>
<evidence type="ECO:0000313" key="2">
    <source>
        <dbReference type="Proteomes" id="UP000224460"/>
    </source>
</evidence>
<organism evidence="1 2">
    <name type="scientific">Sporanaerobium hydrogeniformans</name>
    <dbReference type="NCBI Taxonomy" id="3072179"/>
    <lineage>
        <taxon>Bacteria</taxon>
        <taxon>Bacillati</taxon>
        <taxon>Bacillota</taxon>
        <taxon>Clostridia</taxon>
        <taxon>Lachnospirales</taxon>
        <taxon>Lachnospiraceae</taxon>
        <taxon>Sporanaerobium</taxon>
    </lineage>
</organism>
<proteinExistence type="predicted"/>
<keyword evidence="2" id="KW-1185">Reference proteome</keyword>
<accession>A0AC61DDU6</accession>
<gene>
    <name evidence="1" type="ORF">CS063_06560</name>
</gene>
<dbReference type="Proteomes" id="UP000224460">
    <property type="component" value="Unassembled WGS sequence"/>
</dbReference>
<protein>
    <submittedName>
        <fullName evidence="1">Radical SAM protein</fullName>
    </submittedName>
</protein>
<name>A0AC61DDU6_9FIRM</name>
<dbReference type="EMBL" id="PEDL01000004">
    <property type="protein sequence ID" value="PHV71349.1"/>
    <property type="molecule type" value="Genomic_DNA"/>
</dbReference>
<reference evidence="1" key="1">
    <citation type="submission" date="2017-10" db="EMBL/GenBank/DDBJ databases">
        <title>Genome sequence of cellulolytic Lachnospiraceae bacterium XHS1971 isolated from hotspring sediment.</title>
        <authorList>
            <person name="Vasudevan G."/>
            <person name="Joshi A.J."/>
            <person name="Hivarkar S."/>
            <person name="Lanjekar V.B."/>
            <person name="Dhakephalkar P.K."/>
            <person name="Dagar S."/>
        </authorList>
    </citation>
    <scope>NUCLEOTIDE SEQUENCE</scope>
    <source>
        <strain evidence="1">XHS1971</strain>
    </source>
</reference>
<comment type="caution">
    <text evidence="1">The sequence shown here is derived from an EMBL/GenBank/DDBJ whole genome shotgun (WGS) entry which is preliminary data.</text>
</comment>